<protein>
    <submittedName>
        <fullName evidence="2">Uncharacterized protein</fullName>
    </submittedName>
</protein>
<dbReference type="Proteomes" id="UP000036403">
    <property type="component" value="Unassembled WGS sequence"/>
</dbReference>
<name>A0A0J7K798_LASNI</name>
<sequence length="106" mass="12705">MVKELREIRRGLRRMRLIGVRKLGREKSESESLEYVGREEKEEDEAKEARNEEEGRGKKSKVNVKKEEEEEVEEERKRGAGKRIEEELENVALEGMKEEEYIKRRE</sequence>
<keyword evidence="3" id="KW-1185">Reference proteome</keyword>
<organism evidence="2 3">
    <name type="scientific">Lasius niger</name>
    <name type="common">Black garden ant</name>
    <dbReference type="NCBI Taxonomy" id="67767"/>
    <lineage>
        <taxon>Eukaryota</taxon>
        <taxon>Metazoa</taxon>
        <taxon>Ecdysozoa</taxon>
        <taxon>Arthropoda</taxon>
        <taxon>Hexapoda</taxon>
        <taxon>Insecta</taxon>
        <taxon>Pterygota</taxon>
        <taxon>Neoptera</taxon>
        <taxon>Endopterygota</taxon>
        <taxon>Hymenoptera</taxon>
        <taxon>Apocrita</taxon>
        <taxon>Aculeata</taxon>
        <taxon>Formicoidea</taxon>
        <taxon>Formicidae</taxon>
        <taxon>Formicinae</taxon>
        <taxon>Lasius</taxon>
        <taxon>Lasius</taxon>
    </lineage>
</organism>
<feature type="compositionally biased region" description="Basic and acidic residues" evidence="1">
    <location>
        <begin position="74"/>
        <end position="85"/>
    </location>
</feature>
<dbReference type="AlphaFoldDB" id="A0A0J7K798"/>
<accession>A0A0J7K798</accession>
<feature type="compositionally biased region" description="Basic and acidic residues" evidence="1">
    <location>
        <begin position="25"/>
        <end position="40"/>
    </location>
</feature>
<gene>
    <name evidence="2" type="ORF">RF55_14802</name>
</gene>
<evidence type="ECO:0000313" key="3">
    <source>
        <dbReference type="Proteomes" id="UP000036403"/>
    </source>
</evidence>
<proteinExistence type="predicted"/>
<dbReference type="EMBL" id="LBMM01012372">
    <property type="protein sequence ID" value="KMQ86257.1"/>
    <property type="molecule type" value="Genomic_DNA"/>
</dbReference>
<feature type="compositionally biased region" description="Basic and acidic residues" evidence="1">
    <location>
        <begin position="47"/>
        <end position="57"/>
    </location>
</feature>
<dbReference type="PaxDb" id="67767-A0A0J7K798"/>
<evidence type="ECO:0000256" key="1">
    <source>
        <dbReference type="SAM" id="MobiDB-lite"/>
    </source>
</evidence>
<comment type="caution">
    <text evidence="2">The sequence shown here is derived from an EMBL/GenBank/DDBJ whole genome shotgun (WGS) entry which is preliminary data.</text>
</comment>
<evidence type="ECO:0000313" key="2">
    <source>
        <dbReference type="EMBL" id="KMQ86257.1"/>
    </source>
</evidence>
<reference evidence="2 3" key="1">
    <citation type="submission" date="2015-04" db="EMBL/GenBank/DDBJ databases">
        <title>Lasius niger genome sequencing.</title>
        <authorList>
            <person name="Konorov E.A."/>
            <person name="Nikitin M.A."/>
            <person name="Kirill M.V."/>
            <person name="Chang P."/>
        </authorList>
    </citation>
    <scope>NUCLEOTIDE SEQUENCE [LARGE SCALE GENOMIC DNA]</scope>
    <source>
        <tissue evidence="2">Whole</tissue>
    </source>
</reference>
<feature type="region of interest" description="Disordered" evidence="1">
    <location>
        <begin position="25"/>
        <end position="85"/>
    </location>
</feature>